<sequence length="107" mass="12619">MKDRENNIFKLPIALLQQEFSETLLNNDRILIEKIVSTGQVTPPGEWYDQEKNEWLIVLQGEGELSYEDGSRIKLNVGDYWLIPAHRKHRVEYTSIEPPCIWLTIFF</sequence>
<protein>
    <submittedName>
        <fullName evidence="2">Cupin domain-containing protein</fullName>
    </submittedName>
</protein>
<gene>
    <name evidence="2" type="ORF">I4641_18275</name>
</gene>
<evidence type="ECO:0000313" key="3">
    <source>
        <dbReference type="Proteomes" id="UP000729733"/>
    </source>
</evidence>
<feature type="domain" description="Cupin type-2" evidence="1">
    <location>
        <begin position="49"/>
        <end position="106"/>
    </location>
</feature>
<dbReference type="EMBL" id="JADWDC010000059">
    <property type="protein sequence ID" value="MCC0178918.1"/>
    <property type="molecule type" value="Genomic_DNA"/>
</dbReference>
<name>A0A964FKQ9_9CYAN</name>
<dbReference type="SUPFAM" id="SSF51182">
    <property type="entry name" value="RmlC-like cupins"/>
    <property type="match status" value="1"/>
</dbReference>
<organism evidence="2 3">
    <name type="scientific">Waterburya agarophytonicola KI4</name>
    <dbReference type="NCBI Taxonomy" id="2874699"/>
    <lineage>
        <taxon>Bacteria</taxon>
        <taxon>Bacillati</taxon>
        <taxon>Cyanobacteriota</taxon>
        <taxon>Cyanophyceae</taxon>
        <taxon>Pleurocapsales</taxon>
        <taxon>Hyellaceae</taxon>
        <taxon>Waterburya</taxon>
        <taxon>Waterburya agarophytonicola</taxon>
    </lineage>
</organism>
<dbReference type="Gene3D" id="2.60.120.10">
    <property type="entry name" value="Jelly Rolls"/>
    <property type="match status" value="1"/>
</dbReference>
<dbReference type="InterPro" id="IPR011051">
    <property type="entry name" value="RmlC_Cupin_sf"/>
</dbReference>
<evidence type="ECO:0000313" key="2">
    <source>
        <dbReference type="EMBL" id="MCC0178918.1"/>
    </source>
</evidence>
<dbReference type="InterPro" id="IPR013096">
    <property type="entry name" value="Cupin_2"/>
</dbReference>
<evidence type="ECO:0000259" key="1">
    <source>
        <dbReference type="Pfam" id="PF07883"/>
    </source>
</evidence>
<accession>A0A964FKQ9</accession>
<keyword evidence="3" id="KW-1185">Reference proteome</keyword>
<dbReference type="InterPro" id="IPR014710">
    <property type="entry name" value="RmlC-like_jellyroll"/>
</dbReference>
<dbReference type="CDD" id="cd06981">
    <property type="entry name" value="cupin_reut_a1446"/>
    <property type="match status" value="1"/>
</dbReference>
<comment type="caution">
    <text evidence="2">The sequence shown here is derived from an EMBL/GenBank/DDBJ whole genome shotgun (WGS) entry which is preliminary data.</text>
</comment>
<dbReference type="Proteomes" id="UP000729733">
    <property type="component" value="Unassembled WGS sequence"/>
</dbReference>
<dbReference type="RefSeq" id="WP_229642021.1">
    <property type="nucleotide sequence ID" value="NZ_JADWDC010000059.1"/>
</dbReference>
<dbReference type="Pfam" id="PF07883">
    <property type="entry name" value="Cupin_2"/>
    <property type="match status" value="1"/>
</dbReference>
<proteinExistence type="predicted"/>
<reference evidence="2" key="1">
    <citation type="journal article" date="2021" name="Antonie Van Leeuwenhoek">
        <title>Draft genome and description of Waterburya agarophytonicola gen. nov. sp. nov. (Pleurocapsales, Cyanobacteria): a seaweed symbiont.</title>
        <authorList>
            <person name="Bonthond G."/>
            <person name="Shalygin S."/>
            <person name="Bayer T."/>
            <person name="Weinberger F."/>
        </authorList>
    </citation>
    <scope>NUCLEOTIDE SEQUENCE</scope>
    <source>
        <strain evidence="2">KI4</strain>
    </source>
</reference>
<dbReference type="AlphaFoldDB" id="A0A964FKQ9"/>